<dbReference type="EMBL" id="LN868938">
    <property type="protein sequence ID" value="CRY75136.1"/>
    <property type="molecule type" value="Genomic_DNA"/>
</dbReference>
<protein>
    <submittedName>
        <fullName evidence="2">Protein of uncharacterized function (DUF2568)</fullName>
    </submittedName>
</protein>
<dbReference type="InterPro" id="IPR021214">
    <property type="entry name" value="DUF2568"/>
</dbReference>
<name>A0A0H5NYH9_NOCFR</name>
<keyword evidence="1" id="KW-1133">Transmembrane helix</keyword>
<gene>
    <name evidence="2" type="ORF">ERS450000_01172</name>
</gene>
<dbReference type="RefSeq" id="WP_011209454.1">
    <property type="nucleotide sequence ID" value="NZ_CAACYE020000001.1"/>
</dbReference>
<accession>A0A0H5NYH9</accession>
<proteinExistence type="predicted"/>
<reference evidence="3" key="1">
    <citation type="submission" date="2015-03" db="EMBL/GenBank/DDBJ databases">
        <authorList>
            <consortium name="Pathogen Informatics"/>
        </authorList>
    </citation>
    <scope>NUCLEOTIDE SEQUENCE [LARGE SCALE GENOMIC DNA]</scope>
    <source>
        <strain evidence="3">NCTC11134</strain>
    </source>
</reference>
<organism evidence="2 3">
    <name type="scientific">Nocardia farcinica</name>
    <dbReference type="NCBI Taxonomy" id="37329"/>
    <lineage>
        <taxon>Bacteria</taxon>
        <taxon>Bacillati</taxon>
        <taxon>Actinomycetota</taxon>
        <taxon>Actinomycetes</taxon>
        <taxon>Mycobacteriales</taxon>
        <taxon>Nocardiaceae</taxon>
        <taxon>Nocardia</taxon>
    </lineage>
</organism>
<dbReference type="AlphaFoldDB" id="A0A0H5NYH9"/>
<evidence type="ECO:0000256" key="1">
    <source>
        <dbReference type="SAM" id="Phobius"/>
    </source>
</evidence>
<feature type="transmembrane region" description="Helical" evidence="1">
    <location>
        <begin position="7"/>
        <end position="27"/>
    </location>
</feature>
<feature type="transmembrane region" description="Helical" evidence="1">
    <location>
        <begin position="95"/>
        <end position="112"/>
    </location>
</feature>
<dbReference type="GeneID" id="61136482"/>
<feature type="transmembrane region" description="Helical" evidence="1">
    <location>
        <begin position="39"/>
        <end position="60"/>
    </location>
</feature>
<evidence type="ECO:0000313" key="2">
    <source>
        <dbReference type="EMBL" id="CRY75136.1"/>
    </source>
</evidence>
<dbReference type="Pfam" id="PF10823">
    <property type="entry name" value="DUF2568"/>
    <property type="match status" value="1"/>
</dbReference>
<dbReference type="OMA" id="RILMFIW"/>
<feature type="transmembrane region" description="Helical" evidence="1">
    <location>
        <begin position="72"/>
        <end position="89"/>
    </location>
</feature>
<sequence length="138" mass="14629">MRRAATDAVLLVMFLLELGVIAGAAWWGFTLPAGPLTRAAAGVLAPAVFIAMWALFGAAADARFPLTGGWRVALECVWFGGGAIAWAVAWHPLAGIAFAGVWAVNALARVLTQGTLTVRMSPREKAIARELDREDEGR</sequence>
<keyword evidence="1" id="KW-0812">Transmembrane</keyword>
<dbReference type="KEGG" id="nfr:ERS450000_01172"/>
<dbReference type="Proteomes" id="UP000057820">
    <property type="component" value="Chromosome 1"/>
</dbReference>
<evidence type="ECO:0000313" key="3">
    <source>
        <dbReference type="Proteomes" id="UP000057820"/>
    </source>
</evidence>
<keyword evidence="1" id="KW-0472">Membrane</keyword>